<dbReference type="AlphaFoldDB" id="A0A929B8B9"/>
<evidence type="ECO:0000259" key="2">
    <source>
        <dbReference type="Pfam" id="PF10756"/>
    </source>
</evidence>
<keyword evidence="1" id="KW-0812">Transmembrane</keyword>
<evidence type="ECO:0000256" key="1">
    <source>
        <dbReference type="SAM" id="Phobius"/>
    </source>
</evidence>
<keyword evidence="1" id="KW-0472">Membrane</keyword>
<evidence type="ECO:0000313" key="4">
    <source>
        <dbReference type="Proteomes" id="UP000598360"/>
    </source>
</evidence>
<proteinExistence type="predicted"/>
<feature type="transmembrane region" description="Helical" evidence="1">
    <location>
        <begin position="52"/>
        <end position="69"/>
    </location>
</feature>
<sequence length="151" mass="16601">MSTDASAVEVRPRKVRRVAYPLAAALVIIFGVVGTLLRNTPTGVYFRISDQVAMGLLGMLLAGGVLLLTRPRLRADTDGIEVRNIIGTHRYSWNVSKQISFPNGAPWARLELPEDEYVPIMAIQASDGERAVAAMRKLRELRRSLEDADAA</sequence>
<organism evidence="3 4">
    <name type="scientific">Saccharopolyspora montiporae</name>
    <dbReference type="NCBI Taxonomy" id="2781240"/>
    <lineage>
        <taxon>Bacteria</taxon>
        <taxon>Bacillati</taxon>
        <taxon>Actinomycetota</taxon>
        <taxon>Actinomycetes</taxon>
        <taxon>Pseudonocardiales</taxon>
        <taxon>Pseudonocardiaceae</taxon>
        <taxon>Saccharopolyspora</taxon>
    </lineage>
</organism>
<evidence type="ECO:0000313" key="3">
    <source>
        <dbReference type="EMBL" id="MBE9373453.1"/>
    </source>
</evidence>
<dbReference type="EMBL" id="JADEYC010000005">
    <property type="protein sequence ID" value="MBE9373453.1"/>
    <property type="molecule type" value="Genomic_DNA"/>
</dbReference>
<feature type="domain" description="Low molecular weight protein antigen 6 PH" evidence="2">
    <location>
        <begin position="70"/>
        <end position="140"/>
    </location>
</feature>
<gene>
    <name evidence="3" type="ORF">IQ251_03225</name>
</gene>
<feature type="transmembrane region" description="Helical" evidence="1">
    <location>
        <begin position="18"/>
        <end position="37"/>
    </location>
</feature>
<accession>A0A929B8B9</accession>
<keyword evidence="4" id="KW-1185">Reference proteome</keyword>
<protein>
    <submittedName>
        <fullName evidence="3">PH domain-containing protein</fullName>
    </submittedName>
</protein>
<keyword evidence="1" id="KW-1133">Transmembrane helix</keyword>
<comment type="caution">
    <text evidence="3">The sequence shown here is derived from an EMBL/GenBank/DDBJ whole genome shotgun (WGS) entry which is preliminary data.</text>
</comment>
<dbReference type="Pfam" id="PF10756">
    <property type="entry name" value="bPH_6"/>
    <property type="match status" value="1"/>
</dbReference>
<dbReference type="InterPro" id="IPR019692">
    <property type="entry name" value="CFP-6_PH"/>
</dbReference>
<reference evidence="3" key="1">
    <citation type="submission" date="2020-10" db="EMBL/GenBank/DDBJ databases">
        <title>Diversity and distribution of actinomycetes associated with coral in the coast of Hainan.</title>
        <authorList>
            <person name="Li F."/>
        </authorList>
    </citation>
    <scope>NUCLEOTIDE SEQUENCE</scope>
    <source>
        <strain evidence="3">HNM0983</strain>
    </source>
</reference>
<dbReference type="Proteomes" id="UP000598360">
    <property type="component" value="Unassembled WGS sequence"/>
</dbReference>
<name>A0A929B8B9_9PSEU</name>